<dbReference type="EMBL" id="JANBPG010000770">
    <property type="protein sequence ID" value="KAJ1893895.1"/>
    <property type="molecule type" value="Genomic_DNA"/>
</dbReference>
<comment type="caution">
    <text evidence="1">The sequence shown here is derived from an EMBL/GenBank/DDBJ whole genome shotgun (WGS) entry which is preliminary data.</text>
</comment>
<keyword evidence="2" id="KW-1185">Reference proteome</keyword>
<sequence length="400" mass="43758">MSSYRNTSSGNSYGGGGQGGQGRGYDSGAGDARDPSSRPSDNRNPFSSSSSSPSRPAYTDKPKSSAKYEGASSGGYGSDSDRPSRAPEGRADTRGYAAASREGRDQDGKNGGGQYSSRYGNGGQYGASGQNGGSRYGNGGQYGASGQYGGSRYQQEQNDYDEEDDEIDSIKASIHEKKTDTLESTRRALRTLQDTEEVGAKTLTKLGEQSEQLNRIERTMELANMKAENSVEDTSKLRTLNRSMFAVHVKNPFSGKKRREMQIAKVEADQERERLARDRERESNQESRSRVLEHTGRDGSGYRGPAGRMDANGKVLQSYNGPSQGERSRYTFEDEDPELEDELDDNVGEISSALGRLKNMSLATQNELNSQFNPLRRIADKSDKTSDNIGIARFHLENTK</sequence>
<reference evidence="1" key="1">
    <citation type="submission" date="2022-07" db="EMBL/GenBank/DDBJ databases">
        <title>Phylogenomic reconstructions and comparative analyses of Kickxellomycotina fungi.</title>
        <authorList>
            <person name="Reynolds N.K."/>
            <person name="Stajich J.E."/>
            <person name="Barry K."/>
            <person name="Grigoriev I.V."/>
            <person name="Crous P."/>
            <person name="Smith M.E."/>
        </authorList>
    </citation>
    <scope>NUCLEOTIDE SEQUENCE</scope>
    <source>
        <strain evidence="1">Benny 63K</strain>
    </source>
</reference>
<organism evidence="1 2">
    <name type="scientific">Kickxella alabastrina</name>
    <dbReference type="NCBI Taxonomy" id="61397"/>
    <lineage>
        <taxon>Eukaryota</taxon>
        <taxon>Fungi</taxon>
        <taxon>Fungi incertae sedis</taxon>
        <taxon>Zoopagomycota</taxon>
        <taxon>Kickxellomycotina</taxon>
        <taxon>Kickxellomycetes</taxon>
        <taxon>Kickxellales</taxon>
        <taxon>Kickxellaceae</taxon>
        <taxon>Kickxella</taxon>
    </lineage>
</organism>
<accession>A0ACC1IGR8</accession>
<protein>
    <submittedName>
        <fullName evidence="1">Protein transport protein S9 plasma membrane t-SNARE</fullName>
    </submittedName>
</protein>
<gene>
    <name evidence="1" type="primary">SEC9_2</name>
    <name evidence="1" type="ORF">LPJ66_005500</name>
</gene>
<evidence type="ECO:0000313" key="1">
    <source>
        <dbReference type="EMBL" id="KAJ1893895.1"/>
    </source>
</evidence>
<name>A0ACC1IGR8_9FUNG</name>
<evidence type="ECO:0000313" key="2">
    <source>
        <dbReference type="Proteomes" id="UP001150581"/>
    </source>
</evidence>
<dbReference type="Proteomes" id="UP001150581">
    <property type="component" value="Unassembled WGS sequence"/>
</dbReference>
<proteinExistence type="predicted"/>